<proteinExistence type="predicted"/>
<feature type="transmembrane region" description="Helical" evidence="1">
    <location>
        <begin position="43"/>
        <end position="66"/>
    </location>
</feature>
<sequence>MVSFKSSQPKRSFRWKERLEGKKQKEPLAISRLRRIESMMSGLPWKWVGALLFAIGCLPLFGYLVVIDYIPPNLLGIIGLASIASIWLLLLWLGTTVVMFGVTVAAFLYEIKKLDWRTTVLGQLGPLCVMICWLFGPQGLWVRILFPICAIGSSFITLVRLGGGNPEKSKWETFLAFAALLLGGTLVSLAVLLVVTHSSMLGYRGSSNGWWTLVSWGGAIAVLICANAASMHVQAAPLAIWTFCFVCSGLMVLILGGPSYVTAAVAARVGLRLPGIAEVMVPMNTCLSAMAVTERKWKLAEKGPVPPCEAASNTLLVEVQLRWGDRWLVAMKSINGMRLPEPSIRMTIPDKDTELILR</sequence>
<feature type="transmembrane region" description="Helical" evidence="1">
    <location>
        <begin position="86"/>
        <end position="109"/>
    </location>
</feature>
<reference evidence="3" key="1">
    <citation type="submission" date="2016-10" db="EMBL/GenBank/DDBJ databases">
        <authorList>
            <person name="Varghese N."/>
            <person name="Submissions S."/>
        </authorList>
    </citation>
    <scope>NUCLEOTIDE SEQUENCE [LARGE SCALE GENOMIC DNA]</scope>
    <source>
        <strain evidence="3">DSM 17101</strain>
    </source>
</reference>
<feature type="transmembrane region" description="Helical" evidence="1">
    <location>
        <begin position="142"/>
        <end position="162"/>
    </location>
</feature>
<keyword evidence="3" id="KW-1185">Reference proteome</keyword>
<keyword evidence="1" id="KW-1133">Transmembrane helix</keyword>
<accession>A0A1H0US56</accession>
<dbReference type="Proteomes" id="UP000199317">
    <property type="component" value="Unassembled WGS sequence"/>
</dbReference>
<name>A0A1H0US56_9BURK</name>
<feature type="transmembrane region" description="Helical" evidence="1">
    <location>
        <begin position="238"/>
        <end position="261"/>
    </location>
</feature>
<dbReference type="OrthoDB" id="9966955at2"/>
<dbReference type="EMBL" id="FNJL01000021">
    <property type="protein sequence ID" value="SDP68903.1"/>
    <property type="molecule type" value="Genomic_DNA"/>
</dbReference>
<feature type="transmembrane region" description="Helical" evidence="1">
    <location>
        <begin position="208"/>
        <end position="226"/>
    </location>
</feature>
<dbReference type="AlphaFoldDB" id="A0A1H0US56"/>
<evidence type="ECO:0000313" key="3">
    <source>
        <dbReference type="Proteomes" id="UP000199317"/>
    </source>
</evidence>
<dbReference type="RefSeq" id="WP_143015943.1">
    <property type="nucleotide sequence ID" value="NZ_FNJL01000021.1"/>
</dbReference>
<gene>
    <name evidence="2" type="ORF">SAMN04489708_12167</name>
</gene>
<keyword evidence="1" id="KW-0472">Membrane</keyword>
<evidence type="ECO:0000256" key="1">
    <source>
        <dbReference type="SAM" id="Phobius"/>
    </source>
</evidence>
<protein>
    <submittedName>
        <fullName evidence="2">Uncharacterized protein</fullName>
    </submittedName>
</protein>
<feature type="transmembrane region" description="Helical" evidence="1">
    <location>
        <begin position="174"/>
        <end position="196"/>
    </location>
</feature>
<evidence type="ECO:0000313" key="2">
    <source>
        <dbReference type="EMBL" id="SDP68903.1"/>
    </source>
</evidence>
<organism evidence="2 3">
    <name type="scientific">Paracidovorax cattleyae</name>
    <dbReference type="NCBI Taxonomy" id="80868"/>
    <lineage>
        <taxon>Bacteria</taxon>
        <taxon>Pseudomonadati</taxon>
        <taxon>Pseudomonadota</taxon>
        <taxon>Betaproteobacteria</taxon>
        <taxon>Burkholderiales</taxon>
        <taxon>Comamonadaceae</taxon>
        <taxon>Paracidovorax</taxon>
    </lineage>
</organism>
<keyword evidence="1" id="KW-0812">Transmembrane</keyword>